<reference evidence="1 2" key="1">
    <citation type="journal article" date="2016" name="Nat. Commun.">
        <title>Extremotolerant tardigrade genome and improved radiotolerance of human cultured cells by tardigrade-unique protein.</title>
        <authorList>
            <person name="Hashimoto T."/>
            <person name="Horikawa D.D."/>
            <person name="Saito Y."/>
            <person name="Kuwahara H."/>
            <person name="Kozuka-Hata H."/>
            <person name="Shin-I T."/>
            <person name="Minakuchi Y."/>
            <person name="Ohishi K."/>
            <person name="Motoyama A."/>
            <person name="Aizu T."/>
            <person name="Enomoto A."/>
            <person name="Kondo K."/>
            <person name="Tanaka S."/>
            <person name="Hara Y."/>
            <person name="Koshikawa S."/>
            <person name="Sagara H."/>
            <person name="Miura T."/>
            <person name="Yokobori S."/>
            <person name="Miyagawa K."/>
            <person name="Suzuki Y."/>
            <person name="Kubo T."/>
            <person name="Oyama M."/>
            <person name="Kohara Y."/>
            <person name="Fujiyama A."/>
            <person name="Arakawa K."/>
            <person name="Katayama T."/>
            <person name="Toyoda A."/>
            <person name="Kunieda T."/>
        </authorList>
    </citation>
    <scope>NUCLEOTIDE SEQUENCE [LARGE SCALE GENOMIC DNA]</scope>
    <source>
        <strain evidence="1 2">YOKOZUNA-1</strain>
    </source>
</reference>
<comment type="caution">
    <text evidence="1">The sequence shown here is derived from an EMBL/GenBank/DDBJ whole genome shotgun (WGS) entry which is preliminary data.</text>
</comment>
<dbReference type="EMBL" id="BDGG01000002">
    <property type="protein sequence ID" value="GAU93400.1"/>
    <property type="molecule type" value="Genomic_DNA"/>
</dbReference>
<name>A0A1D1UXT3_RAMVA</name>
<dbReference type="AlphaFoldDB" id="A0A1D1UXT3"/>
<feature type="non-terminal residue" evidence="1">
    <location>
        <position position="1"/>
    </location>
</feature>
<evidence type="ECO:0000313" key="2">
    <source>
        <dbReference type="Proteomes" id="UP000186922"/>
    </source>
</evidence>
<accession>A0A1D1UXT3</accession>
<organism evidence="1 2">
    <name type="scientific">Ramazzottius varieornatus</name>
    <name type="common">Water bear</name>
    <name type="synonym">Tardigrade</name>
    <dbReference type="NCBI Taxonomy" id="947166"/>
    <lineage>
        <taxon>Eukaryota</taxon>
        <taxon>Metazoa</taxon>
        <taxon>Ecdysozoa</taxon>
        <taxon>Tardigrada</taxon>
        <taxon>Eutardigrada</taxon>
        <taxon>Parachela</taxon>
        <taxon>Hypsibioidea</taxon>
        <taxon>Ramazzottiidae</taxon>
        <taxon>Ramazzottius</taxon>
    </lineage>
</organism>
<sequence length="74" mass="8224">LEDCATYVNRSFADVSIKESFYLLAHGSKLLLVGGKTDGHILHDRLDVLHALSQFVLMAVFGEAPSTYCNRKQL</sequence>
<gene>
    <name evidence="1" type="primary">RvY_05348-1</name>
    <name evidence="1" type="synonym">RvY_05348.1</name>
    <name evidence="1" type="ORF">RvY_05348</name>
</gene>
<dbReference type="Proteomes" id="UP000186922">
    <property type="component" value="Unassembled WGS sequence"/>
</dbReference>
<proteinExistence type="predicted"/>
<protein>
    <submittedName>
        <fullName evidence="1">Uncharacterized protein</fullName>
    </submittedName>
</protein>
<evidence type="ECO:0000313" key="1">
    <source>
        <dbReference type="EMBL" id="GAU93400.1"/>
    </source>
</evidence>
<keyword evidence="2" id="KW-1185">Reference proteome</keyword>